<evidence type="ECO:0000313" key="1">
    <source>
        <dbReference type="EMBL" id="ESA18617.1"/>
    </source>
</evidence>
<proteinExistence type="predicted"/>
<reference evidence="1" key="1">
    <citation type="submission" date="2013-07" db="EMBL/GenBank/DDBJ databases">
        <title>The genome of an arbuscular mycorrhizal fungus provides insights into the evolution of the oldest plant symbiosis.</title>
        <authorList>
            <consortium name="DOE Joint Genome Institute"/>
            <person name="Tisserant E."/>
            <person name="Malbreil M."/>
            <person name="Kuo A."/>
            <person name="Kohler A."/>
            <person name="Symeonidi A."/>
            <person name="Balestrini R."/>
            <person name="Charron P."/>
            <person name="Duensing N."/>
            <person name="Frei-dit-Frey N."/>
            <person name="Gianinazzi-Pearson V."/>
            <person name="Gilbert B."/>
            <person name="Handa Y."/>
            <person name="Hijri M."/>
            <person name="Kaul R."/>
            <person name="Kawaguchi M."/>
            <person name="Krajinski F."/>
            <person name="Lammers P."/>
            <person name="Lapierre D."/>
            <person name="Masclaux F.G."/>
            <person name="Murat C."/>
            <person name="Morin E."/>
            <person name="Ndikumana S."/>
            <person name="Pagni M."/>
            <person name="Petitpierre D."/>
            <person name="Requena N."/>
            <person name="Rosikiewicz P."/>
            <person name="Riley R."/>
            <person name="Saito K."/>
            <person name="San Clemente H."/>
            <person name="Shapiro H."/>
            <person name="van Tuinen D."/>
            <person name="Becard G."/>
            <person name="Bonfante P."/>
            <person name="Paszkowski U."/>
            <person name="Shachar-Hill Y."/>
            <person name="Young J.P."/>
            <person name="Sanders I.R."/>
            <person name="Henrissat B."/>
            <person name="Rensing S.A."/>
            <person name="Grigoriev I.V."/>
            <person name="Corradi N."/>
            <person name="Roux C."/>
            <person name="Martin F."/>
        </authorList>
    </citation>
    <scope>NUCLEOTIDE SEQUENCE</scope>
    <source>
        <strain evidence="1">DAOM 197198</strain>
    </source>
</reference>
<dbReference type="HOGENOM" id="CLU_2980215_0_0_1"/>
<protein>
    <submittedName>
        <fullName evidence="1">Uncharacterized protein</fullName>
    </submittedName>
</protein>
<dbReference type="AlphaFoldDB" id="U9UG30"/>
<name>U9UG30_RHIID</name>
<gene>
    <name evidence="1" type="ORF">GLOINDRAFT_20502</name>
</gene>
<accession>U9UG30</accession>
<dbReference type="EMBL" id="KI279039">
    <property type="protein sequence ID" value="ESA18617.1"/>
    <property type="molecule type" value="Genomic_DNA"/>
</dbReference>
<organism evidence="1">
    <name type="scientific">Rhizophagus irregularis (strain DAOM 181602 / DAOM 197198 / MUCL 43194)</name>
    <name type="common">Arbuscular mycorrhizal fungus</name>
    <name type="synonym">Glomus intraradices</name>
    <dbReference type="NCBI Taxonomy" id="747089"/>
    <lineage>
        <taxon>Eukaryota</taxon>
        <taxon>Fungi</taxon>
        <taxon>Fungi incertae sedis</taxon>
        <taxon>Mucoromycota</taxon>
        <taxon>Glomeromycotina</taxon>
        <taxon>Glomeromycetes</taxon>
        <taxon>Glomerales</taxon>
        <taxon>Glomeraceae</taxon>
        <taxon>Rhizophagus</taxon>
    </lineage>
</organism>
<sequence>MSEALYSLRSKLFIRELFEEMEFPSQMAGLIESSGRLCEHQLCSQKDNAVRICMCLKS</sequence>